<dbReference type="NCBIfam" id="TIGR04226">
    <property type="entry name" value="RrgB_K2N_iso_D2"/>
    <property type="match status" value="1"/>
</dbReference>
<dbReference type="RefSeq" id="WP_013280293.1">
    <property type="nucleotide sequence ID" value="NC_014387.1"/>
</dbReference>
<dbReference type="Gene3D" id="2.60.40.740">
    <property type="match status" value="1"/>
</dbReference>
<evidence type="ECO:0000259" key="8">
    <source>
        <dbReference type="Pfam" id="PF16569"/>
    </source>
</evidence>
<keyword evidence="3 6" id="KW-0732">Signal</keyword>
<dbReference type="Pfam" id="PF00746">
    <property type="entry name" value="Gram_pos_anchor"/>
    <property type="match status" value="1"/>
</dbReference>
<keyword evidence="5" id="KW-1133">Transmembrane helix</keyword>
<sequence length="490" mass="52149">MKGLKKILTGIVASALALTMAFGTGDVTAKAAETTGTITISNTTEGKDYSLYKVFDATYVEGSDPVKVAYSYDGSNEAFLAALQGAGSPFEVKAYNGGYNVVRKANTLDTDVTNFIKENAANFGVAVASKPGTGKALTFTGLGFGYYYITSQLGSEVTITSAVPSQTVIDKNQETTIDKTESVDGGITWKYNGNPAVEDTLPTQLVGKVVNYKVSGTVTQYNKDKKVTFLLFTDTMSEGLTPNKDVVVKVNGSEVTAEVNYDGQVTTIKLPTVNAAGEFLYESNASYEITYTATINEKALDNVQDNKVVLTDNNGDTLGTDETKVRNYSISLKKTDEAGNSLADAHFRLYASQNGKDEIPVVLVSGTGDATSELDNVYRVLTAEEVQNNVQGVEMVTGKTGVIVVKGLKNGDYYFEETAAPAGYNRLTDRKAAKVNNADVPAAEFVVVNKTGSILPSTGGIGTTSFYIVGGVLIAAAFAYFMLRRKAQAE</sequence>
<dbReference type="KEGG" id="bpb:bpr_I0895"/>
<evidence type="ECO:0000256" key="5">
    <source>
        <dbReference type="SAM" id="Phobius"/>
    </source>
</evidence>
<keyword evidence="5" id="KW-0812">Transmembrane</keyword>
<protein>
    <submittedName>
        <fullName evidence="10">LPxTG motif-containing cell surface protein</fullName>
    </submittedName>
</protein>
<dbReference type="InterPro" id="IPR026466">
    <property type="entry name" value="Fim_isopep_form_D2_dom"/>
</dbReference>
<dbReference type="InterPro" id="IPR041033">
    <property type="entry name" value="SpaA_PFL_dom_1"/>
</dbReference>
<evidence type="ECO:0000256" key="1">
    <source>
        <dbReference type="ARBA" id="ARBA00022512"/>
    </source>
</evidence>
<proteinExistence type="predicted"/>
<feature type="domain" description="SpaA-like prealbumin fold" evidence="9">
    <location>
        <begin position="329"/>
        <end position="439"/>
    </location>
</feature>
<keyword evidence="1" id="KW-0134">Cell wall</keyword>
<dbReference type="STRING" id="515622.bpr_I0895"/>
<dbReference type="Pfam" id="PF17802">
    <property type="entry name" value="SpaA"/>
    <property type="match status" value="1"/>
</dbReference>
<feature type="transmembrane region" description="Helical" evidence="5">
    <location>
        <begin position="465"/>
        <end position="483"/>
    </location>
</feature>
<dbReference type="HOGENOM" id="CLU_028873_4_0_9"/>
<feature type="signal peptide" evidence="6">
    <location>
        <begin position="1"/>
        <end position="31"/>
    </location>
</feature>
<dbReference type="InterPro" id="IPR032334">
    <property type="entry name" value="GramPos_pilinBB"/>
</dbReference>
<evidence type="ECO:0000313" key="10">
    <source>
        <dbReference type="EMBL" id="ADL33637.1"/>
    </source>
</evidence>
<gene>
    <name evidence="10" type="ordered locus">bpr_I0895</name>
</gene>
<evidence type="ECO:0000256" key="6">
    <source>
        <dbReference type="SAM" id="SignalP"/>
    </source>
</evidence>
<name>E0S1G2_BUTPB</name>
<evidence type="ECO:0000256" key="4">
    <source>
        <dbReference type="ARBA" id="ARBA00023088"/>
    </source>
</evidence>
<keyword evidence="4" id="KW-0572">Peptidoglycan-anchor</keyword>
<dbReference type="Gene3D" id="2.60.40.10">
    <property type="entry name" value="Immunoglobulins"/>
    <property type="match status" value="1"/>
</dbReference>
<reference evidence="10 11" key="1">
    <citation type="journal article" date="2010" name="PLoS ONE">
        <title>The glycobiome of the rumen bacterium Butyrivibrio proteoclasticus B316(T) highlights adaptation to a polysaccharide-rich environment.</title>
        <authorList>
            <person name="Kelly W.J."/>
            <person name="Leahy S.C."/>
            <person name="Altermann E."/>
            <person name="Yeoman C.J."/>
            <person name="Dunne J.C."/>
            <person name="Kong Z."/>
            <person name="Pacheco D.M."/>
            <person name="Li D."/>
            <person name="Noel S.J."/>
            <person name="Moon C.D."/>
            <person name="Cookson A.L."/>
            <person name="Attwood G.T."/>
        </authorList>
    </citation>
    <scope>NUCLEOTIDE SEQUENCE [LARGE SCALE GENOMIC DNA]</scope>
    <source>
        <strain evidence="11">ATCC 51982 / DSM 14932 / B316</strain>
    </source>
</reference>
<keyword evidence="5" id="KW-0472">Membrane</keyword>
<dbReference type="NCBIfam" id="TIGR01167">
    <property type="entry name" value="LPXTG_anchor"/>
    <property type="match status" value="1"/>
</dbReference>
<evidence type="ECO:0000259" key="7">
    <source>
        <dbReference type="Pfam" id="PF00746"/>
    </source>
</evidence>
<dbReference type="EMBL" id="CP001810">
    <property type="protein sequence ID" value="ADL33637.1"/>
    <property type="molecule type" value="Genomic_DNA"/>
</dbReference>
<accession>E0S1G2</accession>
<dbReference type="InterPro" id="IPR013783">
    <property type="entry name" value="Ig-like_fold"/>
</dbReference>
<dbReference type="Pfam" id="PF16569">
    <property type="entry name" value="GramPos_pilinBB"/>
    <property type="match status" value="1"/>
</dbReference>
<evidence type="ECO:0000256" key="2">
    <source>
        <dbReference type="ARBA" id="ARBA00022525"/>
    </source>
</evidence>
<dbReference type="eggNOG" id="COG4932">
    <property type="taxonomic scope" value="Bacteria"/>
</dbReference>
<evidence type="ECO:0000313" key="11">
    <source>
        <dbReference type="Proteomes" id="UP000001299"/>
    </source>
</evidence>
<feature type="chain" id="PRO_5003139984" evidence="6">
    <location>
        <begin position="32"/>
        <end position="490"/>
    </location>
</feature>
<dbReference type="InterPro" id="IPR019931">
    <property type="entry name" value="LPXTG_anchor"/>
</dbReference>
<dbReference type="AlphaFoldDB" id="E0S1G2"/>
<keyword evidence="2" id="KW-0964">Secreted</keyword>
<evidence type="ECO:0000259" key="9">
    <source>
        <dbReference type="Pfam" id="PF17802"/>
    </source>
</evidence>
<evidence type="ECO:0000256" key="3">
    <source>
        <dbReference type="ARBA" id="ARBA00022729"/>
    </source>
</evidence>
<dbReference type="Proteomes" id="UP000001299">
    <property type="component" value="Chromosome 1"/>
</dbReference>
<feature type="domain" description="Gram-positive cocci surface proteins LPxTG" evidence="7">
    <location>
        <begin position="455"/>
        <end position="486"/>
    </location>
</feature>
<feature type="domain" description="Gram-positive pilin backbone subunit 2 Cna-B-like" evidence="8">
    <location>
        <begin position="206"/>
        <end position="314"/>
    </location>
</feature>
<organism evidence="10 11">
    <name type="scientific">Butyrivibrio proteoclasticus (strain ATCC 51982 / DSM 14932 / B316)</name>
    <name type="common">Clostridium proteoclasticum</name>
    <dbReference type="NCBI Taxonomy" id="515622"/>
    <lineage>
        <taxon>Bacteria</taxon>
        <taxon>Bacillati</taxon>
        <taxon>Bacillota</taxon>
        <taxon>Clostridia</taxon>
        <taxon>Lachnospirales</taxon>
        <taxon>Lachnospiraceae</taxon>
        <taxon>Butyrivibrio</taxon>
    </lineage>
</organism>
<keyword evidence="11" id="KW-1185">Reference proteome</keyword>